<evidence type="ECO:0000313" key="2">
    <source>
        <dbReference type="Proteomes" id="UP001500729"/>
    </source>
</evidence>
<evidence type="ECO:0000313" key="1">
    <source>
        <dbReference type="EMBL" id="GAA0560333.1"/>
    </source>
</evidence>
<proteinExistence type="predicted"/>
<dbReference type="EMBL" id="BAAAGS010000086">
    <property type="protein sequence ID" value="GAA0560333.1"/>
    <property type="molecule type" value="Genomic_DNA"/>
</dbReference>
<sequence length="105" mass="11856">MQQVAYLSAKSFHESDSGLEGEAHQVDDDIRTQPRHPVAENALGVLLLTIRHHLLHVLPFKRVDIAARFPRLMLKTSWPARTSRGMRKVPMCPLLPTTTTLIPLL</sequence>
<accession>A0ABN1E6S5</accession>
<protein>
    <submittedName>
        <fullName evidence="1">Uncharacterized protein</fullName>
    </submittedName>
</protein>
<gene>
    <name evidence="1" type="ORF">GCM10009533_66750</name>
</gene>
<organism evidence="1 2">
    <name type="scientific">Saccharopolyspora erythraea</name>
    <name type="common">Streptomyces erythraeus</name>
    <dbReference type="NCBI Taxonomy" id="1836"/>
    <lineage>
        <taxon>Bacteria</taxon>
        <taxon>Bacillati</taxon>
        <taxon>Actinomycetota</taxon>
        <taxon>Actinomycetes</taxon>
        <taxon>Pseudonocardiales</taxon>
        <taxon>Pseudonocardiaceae</taxon>
        <taxon>Saccharopolyspora</taxon>
    </lineage>
</organism>
<name>A0ABN1E6S5_SACER</name>
<reference evidence="1 2" key="1">
    <citation type="journal article" date="2019" name="Int. J. Syst. Evol. Microbiol.">
        <title>The Global Catalogue of Microorganisms (GCM) 10K type strain sequencing project: providing services to taxonomists for standard genome sequencing and annotation.</title>
        <authorList>
            <consortium name="The Broad Institute Genomics Platform"/>
            <consortium name="The Broad Institute Genome Sequencing Center for Infectious Disease"/>
            <person name="Wu L."/>
            <person name="Ma J."/>
        </authorList>
    </citation>
    <scope>NUCLEOTIDE SEQUENCE [LARGE SCALE GENOMIC DNA]</scope>
    <source>
        <strain evidence="1 2">JCM 10303</strain>
    </source>
</reference>
<keyword evidence="2" id="KW-1185">Reference proteome</keyword>
<comment type="caution">
    <text evidence="1">The sequence shown here is derived from an EMBL/GenBank/DDBJ whole genome shotgun (WGS) entry which is preliminary data.</text>
</comment>
<dbReference type="Proteomes" id="UP001500729">
    <property type="component" value="Unassembled WGS sequence"/>
</dbReference>